<protein>
    <submittedName>
        <fullName evidence="1">ABC transporter ATPase</fullName>
    </submittedName>
</protein>
<dbReference type="InterPro" id="IPR051309">
    <property type="entry name" value="ABCF_ATPase"/>
</dbReference>
<gene>
    <name evidence="1" type="ORF">NCTC10124_00158</name>
</gene>
<dbReference type="Proteomes" id="UP000259328">
    <property type="component" value="Chromosome"/>
</dbReference>
<dbReference type="SUPFAM" id="SSF52540">
    <property type="entry name" value="P-loop containing nucleoside triphosphate hydrolases"/>
    <property type="match status" value="1"/>
</dbReference>
<dbReference type="EMBL" id="LS991953">
    <property type="protein sequence ID" value="SYV92434.1"/>
    <property type="molecule type" value="Genomic_DNA"/>
</dbReference>
<reference evidence="2" key="1">
    <citation type="submission" date="2018-06" db="EMBL/GenBank/DDBJ databases">
        <authorList>
            <consortium name="Pathogen Informatics"/>
        </authorList>
    </citation>
    <scope>NUCLEOTIDE SEQUENCE [LARGE SCALE GENOMIC DNA]</scope>
    <source>
        <strain evidence="2">NCTC10124</strain>
    </source>
</reference>
<name>A0A3B0PGB1_MYCSY</name>
<dbReference type="AlphaFoldDB" id="A0A3B0PGB1"/>
<organism evidence="1 2">
    <name type="scientific">Mycoplasmopsis synoviae</name>
    <name type="common">Mycoplasma synoviae</name>
    <dbReference type="NCBI Taxonomy" id="2109"/>
    <lineage>
        <taxon>Bacteria</taxon>
        <taxon>Bacillati</taxon>
        <taxon>Mycoplasmatota</taxon>
        <taxon>Mycoplasmoidales</taxon>
        <taxon>Metamycoplasmataceae</taxon>
        <taxon>Mycoplasmopsis</taxon>
    </lineage>
</organism>
<dbReference type="PANTHER" id="PTHR42855:SF2">
    <property type="entry name" value="DRUG RESISTANCE ABC TRANSPORTER,ATP-BINDING PROTEIN"/>
    <property type="match status" value="1"/>
</dbReference>
<evidence type="ECO:0000313" key="1">
    <source>
        <dbReference type="EMBL" id="SYV92434.1"/>
    </source>
</evidence>
<proteinExistence type="predicted"/>
<dbReference type="Gene3D" id="3.40.50.300">
    <property type="entry name" value="P-loop containing nucleotide triphosphate hydrolases"/>
    <property type="match status" value="1"/>
</dbReference>
<dbReference type="InterPro" id="IPR027417">
    <property type="entry name" value="P-loop_NTPase"/>
</dbReference>
<sequence length="113" mass="12983">MRSFLGRMLFSSDSVFKKVNVTSGGEKARLMFSRMMLLESNFLIFDQPLDHLDTESIDSVIEGIQAYKGGVVFTTYNRAFVNKCANVIFEMKPNFESFIFRGSLQDYEETMGY</sequence>
<accession>A0A3B0PGB1</accession>
<evidence type="ECO:0000313" key="2">
    <source>
        <dbReference type="Proteomes" id="UP000259328"/>
    </source>
</evidence>
<dbReference type="PANTHER" id="PTHR42855">
    <property type="entry name" value="ABC TRANSPORTER ATP-BINDING SUBUNIT"/>
    <property type="match status" value="1"/>
</dbReference>